<dbReference type="GeneID" id="54558343"/>
<reference evidence="1" key="1">
    <citation type="journal article" date="2020" name="Stud. Mycol.">
        <title>101 Dothideomycetes genomes: a test case for predicting lifestyles and emergence of pathogens.</title>
        <authorList>
            <person name="Haridas S."/>
            <person name="Albert R."/>
            <person name="Binder M."/>
            <person name="Bloem J."/>
            <person name="Labutti K."/>
            <person name="Salamov A."/>
            <person name="Andreopoulos B."/>
            <person name="Baker S."/>
            <person name="Barry K."/>
            <person name="Bills G."/>
            <person name="Bluhm B."/>
            <person name="Cannon C."/>
            <person name="Castanera R."/>
            <person name="Culley D."/>
            <person name="Daum C."/>
            <person name="Ezra D."/>
            <person name="Gonzalez J."/>
            <person name="Henrissat B."/>
            <person name="Kuo A."/>
            <person name="Liang C."/>
            <person name="Lipzen A."/>
            <person name="Lutzoni F."/>
            <person name="Magnuson J."/>
            <person name="Mondo S."/>
            <person name="Nolan M."/>
            <person name="Ohm R."/>
            <person name="Pangilinan J."/>
            <person name="Park H.-J."/>
            <person name="Ramirez L."/>
            <person name="Alfaro M."/>
            <person name="Sun H."/>
            <person name="Tritt A."/>
            <person name="Yoshinaga Y."/>
            <person name="Zwiers L.-H."/>
            <person name="Turgeon B."/>
            <person name="Goodwin S."/>
            <person name="Spatafora J."/>
            <person name="Crous P."/>
            <person name="Grigoriev I."/>
        </authorList>
    </citation>
    <scope>NUCLEOTIDE SEQUENCE</scope>
    <source>
        <strain evidence="1">ATCC 36951</strain>
    </source>
</reference>
<evidence type="ECO:0000313" key="1">
    <source>
        <dbReference type="EMBL" id="KAF2170133.1"/>
    </source>
</evidence>
<organism evidence="1 2">
    <name type="scientific">Zasmidium cellare ATCC 36951</name>
    <dbReference type="NCBI Taxonomy" id="1080233"/>
    <lineage>
        <taxon>Eukaryota</taxon>
        <taxon>Fungi</taxon>
        <taxon>Dikarya</taxon>
        <taxon>Ascomycota</taxon>
        <taxon>Pezizomycotina</taxon>
        <taxon>Dothideomycetes</taxon>
        <taxon>Dothideomycetidae</taxon>
        <taxon>Mycosphaerellales</taxon>
        <taxon>Mycosphaerellaceae</taxon>
        <taxon>Zasmidium</taxon>
    </lineage>
</organism>
<proteinExistence type="predicted"/>
<dbReference type="Proteomes" id="UP000799537">
    <property type="component" value="Unassembled WGS sequence"/>
</dbReference>
<protein>
    <recommendedName>
        <fullName evidence="3">F-box domain-containing protein</fullName>
    </recommendedName>
</protein>
<sequence>MCPPGTDQTTRGPQRWHLLAPSLKQSFRPFQSTGWSERNFSDLSLSDLKNTTFAFRKLSRLNVTSSGVGEGPIPSKKQLSPIEDLPAELLALINRSLGETDILALGACSRTLWMHALQHIQADHRKSIAAWAGTPLIFTGSYLTTLPSTLYEKFPYLQQEEIEYDSRQRFDMGRGCPANGMCPARRWNWDAVSSYEAVDGKTCHEKWRSTLLTVPDLEQKTLQRLHGDLDKVFRASVDGRWFLRNLTLKQFVKLYVSGTNAPGQLQVNVSGSPWLSLDMALLVRTRWSTPGTISYEKEGEETGAWAGHCFDVVQEQPEDEDWEDATVAVRDAAREIVEKKQSSESNPLRAIV</sequence>
<dbReference type="AlphaFoldDB" id="A0A6A6CTT9"/>
<dbReference type="OrthoDB" id="2588098at2759"/>
<dbReference type="EMBL" id="ML993586">
    <property type="protein sequence ID" value="KAF2170133.1"/>
    <property type="molecule type" value="Genomic_DNA"/>
</dbReference>
<evidence type="ECO:0000313" key="2">
    <source>
        <dbReference type="Proteomes" id="UP000799537"/>
    </source>
</evidence>
<accession>A0A6A6CTT9</accession>
<keyword evidence="2" id="KW-1185">Reference proteome</keyword>
<dbReference type="RefSeq" id="XP_033671022.1">
    <property type="nucleotide sequence ID" value="XM_033805071.1"/>
</dbReference>
<name>A0A6A6CTT9_ZASCE</name>
<evidence type="ECO:0008006" key="3">
    <source>
        <dbReference type="Google" id="ProtNLM"/>
    </source>
</evidence>
<gene>
    <name evidence="1" type="ORF">M409DRAFT_19738</name>
</gene>